<dbReference type="Pfam" id="PF04586">
    <property type="entry name" value="Peptidase_S78"/>
    <property type="match status" value="1"/>
</dbReference>
<name>A0A7C8GQR1_9BACI</name>
<dbReference type="AlphaFoldDB" id="A0A7C8GQR1"/>
<dbReference type="GO" id="GO:0008233">
    <property type="term" value="F:peptidase activity"/>
    <property type="evidence" value="ECO:0007669"/>
    <property type="project" value="UniProtKB-KW"/>
</dbReference>
<evidence type="ECO:0000256" key="2">
    <source>
        <dbReference type="ARBA" id="ARBA00022670"/>
    </source>
</evidence>
<sequence>MTKRKTIELSRDTTINAKAIDDEKRQVELSFSSEEPYDRWFGPEILSHNDGACDLTRLNEIGCLLYNHSRDKVIGRIDKAWVENGRGLALVTFDEDEASEVIYQKVKNKTLKGVSVGYRVDSWEEVGSGKTSSDGRFKGPCNIALKWLPLEISIVSIPADASVGVGREMESGLPFQKQTSSQPKSIYFKQIQLNENYVGGRNE</sequence>
<dbReference type="InterPro" id="IPR054613">
    <property type="entry name" value="Peptidase_S78_dom"/>
</dbReference>
<proteinExistence type="predicted"/>
<evidence type="ECO:0000256" key="3">
    <source>
        <dbReference type="ARBA" id="ARBA00022801"/>
    </source>
</evidence>
<keyword evidence="1" id="KW-1188">Viral release from host cell</keyword>
<feature type="domain" description="Prohead serine protease" evidence="4">
    <location>
        <begin position="63"/>
        <end position="162"/>
    </location>
</feature>
<organism evidence="5 6">
    <name type="scientific">Gracilibacillus oryzae</name>
    <dbReference type="NCBI Taxonomy" id="1672701"/>
    <lineage>
        <taxon>Bacteria</taxon>
        <taxon>Bacillati</taxon>
        <taxon>Bacillota</taxon>
        <taxon>Bacilli</taxon>
        <taxon>Bacillales</taxon>
        <taxon>Bacillaceae</taxon>
        <taxon>Gracilibacillus</taxon>
    </lineage>
</organism>
<dbReference type="RefSeq" id="WP_153406462.1">
    <property type="nucleotide sequence ID" value="NZ_ML762446.1"/>
</dbReference>
<comment type="caution">
    <text evidence="5">The sequence shown here is derived from an EMBL/GenBank/DDBJ whole genome shotgun (WGS) entry which is preliminary data.</text>
</comment>
<keyword evidence="2 5" id="KW-0645">Protease</keyword>
<gene>
    <name evidence="5" type="ORF">F9U64_19025</name>
</gene>
<accession>A0A7C8GQR1</accession>
<keyword evidence="3" id="KW-0378">Hydrolase</keyword>
<protein>
    <submittedName>
        <fullName evidence="5">Caudovirus prohead protease</fullName>
    </submittedName>
</protein>
<evidence type="ECO:0000313" key="6">
    <source>
        <dbReference type="Proteomes" id="UP000480246"/>
    </source>
</evidence>
<dbReference type="EMBL" id="WEID01000099">
    <property type="protein sequence ID" value="KAB8126914.1"/>
    <property type="molecule type" value="Genomic_DNA"/>
</dbReference>
<dbReference type="GO" id="GO:0006508">
    <property type="term" value="P:proteolysis"/>
    <property type="evidence" value="ECO:0007669"/>
    <property type="project" value="UniProtKB-KW"/>
</dbReference>
<keyword evidence="6" id="KW-1185">Reference proteome</keyword>
<dbReference type="Proteomes" id="UP000480246">
    <property type="component" value="Unassembled WGS sequence"/>
</dbReference>
<evidence type="ECO:0000256" key="1">
    <source>
        <dbReference type="ARBA" id="ARBA00022612"/>
    </source>
</evidence>
<evidence type="ECO:0000313" key="5">
    <source>
        <dbReference type="EMBL" id="KAB8126914.1"/>
    </source>
</evidence>
<dbReference type="OrthoDB" id="2843430at2"/>
<reference evidence="5 6" key="1">
    <citation type="submission" date="2019-10" db="EMBL/GenBank/DDBJ databases">
        <title>Gracilibacillus sp. nov. isolated from rice seeds.</title>
        <authorList>
            <person name="He S."/>
        </authorList>
    </citation>
    <scope>NUCLEOTIDE SEQUENCE [LARGE SCALE GENOMIC DNA]</scope>
    <source>
        <strain evidence="5 6">TD8</strain>
    </source>
</reference>
<evidence type="ECO:0000259" key="4">
    <source>
        <dbReference type="Pfam" id="PF04586"/>
    </source>
</evidence>